<dbReference type="SUPFAM" id="SSF55681">
    <property type="entry name" value="Class II aaRS and biotin synthetases"/>
    <property type="match status" value="1"/>
</dbReference>
<sequence>MSRLLVIDDVTARPPVPHTALGPALMRWIGDPASDDNDDGGGPPVDEAVRAWRPDPTMAFTGRDCVTPGIAEAVVAAERHGYVPVRRGPGGRAAGYDRGSLCLDHVGRTGPGTPDITGRFARFAHRFADALRALGVDAQVGAVPGEYCPGDWSVNDGAGHKLLGTAQRLTRAGWLFSSVVTVGPPDPVRAALVDVYAALGLDFAPATVGSVVDVVPGLRWDDAKEAFIAALGRDVDVQRTTEVPAAVLAEAAGTLEQFRVPVRVA</sequence>
<dbReference type="InterPro" id="IPR045864">
    <property type="entry name" value="aa-tRNA-synth_II/BPL/LPL"/>
</dbReference>
<name>A0A938YIJ2_9ACTN</name>
<reference evidence="2" key="1">
    <citation type="submission" date="2021-01" db="EMBL/GenBank/DDBJ databases">
        <title>YIM 132084 draft genome.</title>
        <authorList>
            <person name="An D."/>
        </authorList>
    </citation>
    <scope>NUCLEOTIDE SEQUENCE</scope>
    <source>
        <strain evidence="2">YIM 132084</strain>
    </source>
</reference>
<accession>A0A938YIJ2</accession>
<comment type="caution">
    <text evidence="2">The sequence shown here is derived from an EMBL/GenBank/DDBJ whole genome shotgun (WGS) entry which is preliminary data.</text>
</comment>
<dbReference type="GO" id="GO:0016874">
    <property type="term" value="F:ligase activity"/>
    <property type="evidence" value="ECO:0007669"/>
    <property type="project" value="UniProtKB-KW"/>
</dbReference>
<dbReference type="RefSeq" id="WP_205261385.1">
    <property type="nucleotide sequence ID" value="NZ_JAERWK010000018.1"/>
</dbReference>
<dbReference type="EMBL" id="JAERWK010000018">
    <property type="protein sequence ID" value="MBM9468425.1"/>
    <property type="molecule type" value="Genomic_DNA"/>
</dbReference>
<dbReference type="Gene3D" id="3.30.930.10">
    <property type="entry name" value="Bira Bifunctional Protein, Domain 2"/>
    <property type="match status" value="1"/>
</dbReference>
<evidence type="ECO:0000313" key="3">
    <source>
        <dbReference type="Proteomes" id="UP000663792"/>
    </source>
</evidence>
<feature type="domain" description="BPL/LPL catalytic" evidence="1">
    <location>
        <begin position="43"/>
        <end position="239"/>
    </location>
</feature>
<organism evidence="2 3">
    <name type="scientific">Nakamurella leprariae</name>
    <dbReference type="NCBI Taxonomy" id="2803911"/>
    <lineage>
        <taxon>Bacteria</taxon>
        <taxon>Bacillati</taxon>
        <taxon>Actinomycetota</taxon>
        <taxon>Actinomycetes</taxon>
        <taxon>Nakamurellales</taxon>
        <taxon>Nakamurellaceae</taxon>
        <taxon>Nakamurella</taxon>
    </lineage>
</organism>
<gene>
    <name evidence="2" type="ORF">JL106_14165</name>
</gene>
<protein>
    <submittedName>
        <fullName evidence="2">Lipoate--protein ligase family protein</fullName>
    </submittedName>
</protein>
<evidence type="ECO:0000313" key="2">
    <source>
        <dbReference type="EMBL" id="MBM9468425.1"/>
    </source>
</evidence>
<dbReference type="Proteomes" id="UP000663792">
    <property type="component" value="Unassembled WGS sequence"/>
</dbReference>
<keyword evidence="3" id="KW-1185">Reference proteome</keyword>
<dbReference type="Pfam" id="PF21948">
    <property type="entry name" value="LplA-B_cat"/>
    <property type="match status" value="1"/>
</dbReference>
<dbReference type="InterPro" id="IPR004143">
    <property type="entry name" value="BPL_LPL_catalytic"/>
</dbReference>
<keyword evidence="2" id="KW-0436">Ligase</keyword>
<proteinExistence type="predicted"/>
<dbReference type="PROSITE" id="PS51733">
    <property type="entry name" value="BPL_LPL_CATALYTIC"/>
    <property type="match status" value="1"/>
</dbReference>
<dbReference type="AlphaFoldDB" id="A0A938YIJ2"/>
<evidence type="ECO:0000259" key="1">
    <source>
        <dbReference type="PROSITE" id="PS51733"/>
    </source>
</evidence>